<name>A0AAN6RNF5_9PLEO</name>
<reference evidence="1 2" key="1">
    <citation type="submission" date="2021-02" db="EMBL/GenBank/DDBJ databases">
        <title>Genome assembly of Pseudopithomyces chartarum.</title>
        <authorList>
            <person name="Jauregui R."/>
            <person name="Singh J."/>
            <person name="Voisey C."/>
        </authorList>
    </citation>
    <scope>NUCLEOTIDE SEQUENCE [LARGE SCALE GENOMIC DNA]</scope>
    <source>
        <strain evidence="1 2">AGR01</strain>
    </source>
</reference>
<keyword evidence="2" id="KW-1185">Reference proteome</keyword>
<evidence type="ECO:0000313" key="1">
    <source>
        <dbReference type="EMBL" id="KAK3217584.1"/>
    </source>
</evidence>
<accession>A0AAN6RNF5</accession>
<gene>
    <name evidence="1" type="ORF">GRF29_1g3510632</name>
</gene>
<dbReference type="Proteomes" id="UP001280581">
    <property type="component" value="Unassembled WGS sequence"/>
</dbReference>
<comment type="caution">
    <text evidence="1">The sequence shown here is derived from an EMBL/GenBank/DDBJ whole genome shotgun (WGS) entry which is preliminary data.</text>
</comment>
<dbReference type="EMBL" id="WVTA01000001">
    <property type="protein sequence ID" value="KAK3217584.1"/>
    <property type="molecule type" value="Genomic_DNA"/>
</dbReference>
<dbReference type="AlphaFoldDB" id="A0AAN6RNF5"/>
<proteinExistence type="predicted"/>
<protein>
    <submittedName>
        <fullName evidence="1">Uncharacterized protein</fullName>
    </submittedName>
</protein>
<evidence type="ECO:0000313" key="2">
    <source>
        <dbReference type="Proteomes" id="UP001280581"/>
    </source>
</evidence>
<organism evidence="1 2">
    <name type="scientific">Pseudopithomyces chartarum</name>
    <dbReference type="NCBI Taxonomy" id="1892770"/>
    <lineage>
        <taxon>Eukaryota</taxon>
        <taxon>Fungi</taxon>
        <taxon>Dikarya</taxon>
        <taxon>Ascomycota</taxon>
        <taxon>Pezizomycotina</taxon>
        <taxon>Dothideomycetes</taxon>
        <taxon>Pleosporomycetidae</taxon>
        <taxon>Pleosporales</taxon>
        <taxon>Massarineae</taxon>
        <taxon>Didymosphaeriaceae</taxon>
        <taxon>Pseudopithomyces</taxon>
    </lineage>
</organism>
<sequence>MNTKIGNSADLGTPALARLPAELVQLVTVQLFVDDAKSFYQALKVSREHYQVALYALSRISVKDYIKSNLGDPGIILKSMSHNLVYLSGSGALEFFKPGIRTPKSDWDFYAPDDVKLVSSFMYDMEKVGVKWRSPLDQVQKYMEEDGGYVRFAHTAFLEVLDSGALLQVVCRQGFKLMRWDGLHETWTPVLTKGTNMIKDEVMPYHYLTIDTGKKLVTVQRSELWQEYEQIELIKYIVRGELQRNNTKVEVQLMIEQRQHPLDTPAVFNYHSSAVQCFIGAHVACHFYGQSTSRNLTHVWKYWIANKKNRRAIKKYADRGFKKHDIPPRPPGLWSVCRFAHGDQSTMVGKYNFTNREDWIAKAMYLHARVTAWLESPEKTQLVETPYKKPRDRDMRNYHTNTILSGHTAGLIMHPCALQWVKERKEVDVSLEHVDNR</sequence>